<keyword evidence="3 7" id="KW-0238">DNA-binding</keyword>
<feature type="region of interest" description="Disordered" evidence="5">
    <location>
        <begin position="37"/>
        <end position="60"/>
    </location>
</feature>
<sequence length="389" mass="40749">MFPPVAGVVSGQIAVAALLYSVQVVYEGNVIDYKRESKRAETADEDPPMNDGQGPGKRPPRIVDVAEAAGVSTATVSRALSRPETVTATTRHAVLAAVERIGYTVNHAASNLRRQRSGGIVALVPNLANPFFSEILGGIAEVLSPAGYNLLIADTRGGSNPLDYADRRRADGLIALDGAIPADALVRGGRGGSPPPTVLACEWIEGLQAPRVRIDNAAAAELAIAHLAGLGHRRIGHVQGPPGNVLTQTRQMGVEQALAARGLEVRGDWFLPGDFSYASGQRAARAWLELTDRPTALFCASDAMACGLMGELQRRGVKLPDDLSVVGFDGIELAAHLAPALATIRQPRREIGRTAARALLDLLASEATLPLSDQVLPVEFLSGGSAGPA</sequence>
<dbReference type="CDD" id="cd01392">
    <property type="entry name" value="HTH_LacI"/>
    <property type="match status" value="1"/>
</dbReference>
<dbReference type="InterPro" id="IPR010982">
    <property type="entry name" value="Lambda_DNA-bd_dom_sf"/>
</dbReference>
<dbReference type="Pfam" id="PF13377">
    <property type="entry name" value="Peripla_BP_3"/>
    <property type="match status" value="1"/>
</dbReference>
<dbReference type="PROSITE" id="PS50932">
    <property type="entry name" value="HTH_LACI_2"/>
    <property type="match status" value="1"/>
</dbReference>
<keyword evidence="1" id="KW-0678">Repressor</keyword>
<keyword evidence="4" id="KW-0804">Transcription</keyword>
<dbReference type="PANTHER" id="PTHR30146:SF148">
    <property type="entry name" value="HTH-TYPE TRANSCRIPTIONAL REPRESSOR PURR-RELATED"/>
    <property type="match status" value="1"/>
</dbReference>
<dbReference type="SUPFAM" id="SSF47413">
    <property type="entry name" value="lambda repressor-like DNA-binding domains"/>
    <property type="match status" value="1"/>
</dbReference>
<accession>A0ABV8UPL8</accession>
<dbReference type="InterPro" id="IPR028082">
    <property type="entry name" value="Peripla_BP_I"/>
</dbReference>
<dbReference type="GO" id="GO:0003677">
    <property type="term" value="F:DNA binding"/>
    <property type="evidence" value="ECO:0007669"/>
    <property type="project" value="UniProtKB-KW"/>
</dbReference>
<organism evidence="7 8">
    <name type="scientific">Fodinicurvata halophila</name>
    <dbReference type="NCBI Taxonomy" id="1419723"/>
    <lineage>
        <taxon>Bacteria</taxon>
        <taxon>Pseudomonadati</taxon>
        <taxon>Pseudomonadota</taxon>
        <taxon>Alphaproteobacteria</taxon>
        <taxon>Rhodospirillales</taxon>
        <taxon>Rhodovibrionaceae</taxon>
        <taxon>Fodinicurvata</taxon>
    </lineage>
</organism>
<dbReference type="InterPro" id="IPR000843">
    <property type="entry name" value="HTH_LacI"/>
</dbReference>
<evidence type="ECO:0000256" key="5">
    <source>
        <dbReference type="SAM" id="MobiDB-lite"/>
    </source>
</evidence>
<evidence type="ECO:0000313" key="7">
    <source>
        <dbReference type="EMBL" id="MFC4352677.1"/>
    </source>
</evidence>
<comment type="caution">
    <text evidence="7">The sequence shown here is derived from an EMBL/GenBank/DDBJ whole genome shotgun (WGS) entry which is preliminary data.</text>
</comment>
<proteinExistence type="predicted"/>
<keyword evidence="8" id="KW-1185">Reference proteome</keyword>
<evidence type="ECO:0000256" key="2">
    <source>
        <dbReference type="ARBA" id="ARBA00023015"/>
    </source>
</evidence>
<dbReference type="EMBL" id="JBHSCW010000008">
    <property type="protein sequence ID" value="MFC4352677.1"/>
    <property type="molecule type" value="Genomic_DNA"/>
</dbReference>
<dbReference type="PROSITE" id="PS00356">
    <property type="entry name" value="HTH_LACI_1"/>
    <property type="match status" value="1"/>
</dbReference>
<dbReference type="RefSeq" id="WP_382423037.1">
    <property type="nucleotide sequence ID" value="NZ_JBHSCW010000008.1"/>
</dbReference>
<dbReference type="SUPFAM" id="SSF53822">
    <property type="entry name" value="Periplasmic binding protein-like I"/>
    <property type="match status" value="1"/>
</dbReference>
<dbReference type="Proteomes" id="UP001595799">
    <property type="component" value="Unassembled WGS sequence"/>
</dbReference>
<gene>
    <name evidence="7" type="ORF">ACFOW6_14090</name>
</gene>
<protein>
    <submittedName>
        <fullName evidence="7">LacI family DNA-binding transcriptional regulator</fullName>
    </submittedName>
</protein>
<dbReference type="Gene3D" id="3.40.50.2300">
    <property type="match status" value="2"/>
</dbReference>
<evidence type="ECO:0000256" key="1">
    <source>
        <dbReference type="ARBA" id="ARBA00022491"/>
    </source>
</evidence>
<dbReference type="Pfam" id="PF00356">
    <property type="entry name" value="LacI"/>
    <property type="match status" value="1"/>
</dbReference>
<name>A0ABV8UPL8_9PROT</name>
<reference evidence="8" key="1">
    <citation type="journal article" date="2019" name="Int. J. Syst. Evol. Microbiol.">
        <title>The Global Catalogue of Microorganisms (GCM) 10K type strain sequencing project: providing services to taxonomists for standard genome sequencing and annotation.</title>
        <authorList>
            <consortium name="The Broad Institute Genomics Platform"/>
            <consortium name="The Broad Institute Genome Sequencing Center for Infectious Disease"/>
            <person name="Wu L."/>
            <person name="Ma J."/>
        </authorList>
    </citation>
    <scope>NUCLEOTIDE SEQUENCE [LARGE SCALE GENOMIC DNA]</scope>
    <source>
        <strain evidence="8">CECT 8472</strain>
    </source>
</reference>
<evidence type="ECO:0000313" key="8">
    <source>
        <dbReference type="Proteomes" id="UP001595799"/>
    </source>
</evidence>
<dbReference type="Gene3D" id="1.10.260.40">
    <property type="entry name" value="lambda repressor-like DNA-binding domains"/>
    <property type="match status" value="1"/>
</dbReference>
<keyword evidence="2" id="KW-0805">Transcription regulation</keyword>
<evidence type="ECO:0000259" key="6">
    <source>
        <dbReference type="PROSITE" id="PS50932"/>
    </source>
</evidence>
<feature type="domain" description="HTH lacI-type" evidence="6">
    <location>
        <begin position="60"/>
        <end position="114"/>
    </location>
</feature>
<evidence type="ECO:0000256" key="3">
    <source>
        <dbReference type="ARBA" id="ARBA00023125"/>
    </source>
</evidence>
<dbReference type="InterPro" id="IPR046335">
    <property type="entry name" value="LacI/GalR-like_sensor"/>
</dbReference>
<dbReference type="PANTHER" id="PTHR30146">
    <property type="entry name" value="LACI-RELATED TRANSCRIPTIONAL REPRESSOR"/>
    <property type="match status" value="1"/>
</dbReference>
<evidence type="ECO:0000256" key="4">
    <source>
        <dbReference type="ARBA" id="ARBA00023163"/>
    </source>
</evidence>
<dbReference type="SMART" id="SM00354">
    <property type="entry name" value="HTH_LACI"/>
    <property type="match status" value="1"/>
</dbReference>